<protein>
    <submittedName>
        <fullName evidence="1">Uncharacterized protein</fullName>
    </submittedName>
</protein>
<comment type="caution">
    <text evidence="1">The sequence shown here is derived from an EMBL/GenBank/DDBJ whole genome shotgun (WGS) entry which is preliminary data.</text>
</comment>
<dbReference type="RefSeq" id="WP_067578390.1">
    <property type="nucleotide sequence ID" value="NZ_JAAGNC010000146.1"/>
</dbReference>
<gene>
    <name evidence="1" type="ORF">G3I59_28640</name>
</gene>
<dbReference type="EMBL" id="JAAGNC010000146">
    <property type="protein sequence ID" value="NEC59442.1"/>
    <property type="molecule type" value="Genomic_DNA"/>
</dbReference>
<accession>A0ABX0BYY1</accession>
<evidence type="ECO:0000313" key="1">
    <source>
        <dbReference type="EMBL" id="NEC59442.1"/>
    </source>
</evidence>
<sequence length="137" mass="13377">MQVADGVEVALPQRPDEAFRFTGGVAAVRGDLPDFAATGDDGVDGLDGCCSSVAAGRDEVHAEDDVGYDVGVLAHGGDLGGEVGFGAGVDVAGAAVFPAAVAFASVGVFGVQGFAVGLGDGTVRDGFDVVGQFSVGV</sequence>
<evidence type="ECO:0000313" key="2">
    <source>
        <dbReference type="Proteomes" id="UP000470404"/>
    </source>
</evidence>
<organism evidence="1 2">
    <name type="scientific">Amycolatopsis rubida</name>
    <dbReference type="NCBI Taxonomy" id="112413"/>
    <lineage>
        <taxon>Bacteria</taxon>
        <taxon>Bacillati</taxon>
        <taxon>Actinomycetota</taxon>
        <taxon>Actinomycetes</taxon>
        <taxon>Pseudonocardiales</taxon>
        <taxon>Pseudonocardiaceae</taxon>
        <taxon>Amycolatopsis</taxon>
    </lineage>
</organism>
<dbReference type="Proteomes" id="UP000470404">
    <property type="component" value="Unassembled WGS sequence"/>
</dbReference>
<name>A0ABX0BYY1_9PSEU</name>
<reference evidence="1 2" key="1">
    <citation type="submission" date="2020-01" db="EMBL/GenBank/DDBJ databases">
        <title>Insect and environment-associated Actinomycetes.</title>
        <authorList>
            <person name="Currrie C."/>
            <person name="Chevrette M."/>
            <person name="Carlson C."/>
            <person name="Stubbendieck R."/>
            <person name="Wendt-Pienkowski E."/>
        </authorList>
    </citation>
    <scope>NUCLEOTIDE SEQUENCE [LARGE SCALE GENOMIC DNA]</scope>
    <source>
        <strain evidence="1 2">SID8386</strain>
    </source>
</reference>
<keyword evidence="2" id="KW-1185">Reference proteome</keyword>
<proteinExistence type="predicted"/>